<dbReference type="PROSITE" id="PS00912">
    <property type="entry name" value="DHODEHASE_2"/>
    <property type="match status" value="1"/>
</dbReference>
<dbReference type="PIRSF" id="PIRSF000164">
    <property type="entry name" value="DHO_oxidase"/>
    <property type="match status" value="1"/>
</dbReference>
<dbReference type="AlphaFoldDB" id="A0A2W6MY81"/>
<dbReference type="NCBIfam" id="NF003652">
    <property type="entry name" value="PRK05286.2-5"/>
    <property type="match status" value="1"/>
</dbReference>
<comment type="caution">
    <text evidence="16">The sequence shown here is derived from an EMBL/GenBank/DDBJ whole genome shotgun (WGS) entry which is preliminary data.</text>
</comment>
<evidence type="ECO:0000256" key="7">
    <source>
        <dbReference type="ARBA" id="ARBA00018366"/>
    </source>
</evidence>
<dbReference type="PANTHER" id="PTHR48109:SF4">
    <property type="entry name" value="DIHYDROOROTATE DEHYDROGENASE (QUINONE), MITOCHONDRIAL"/>
    <property type="match status" value="1"/>
</dbReference>
<proteinExistence type="inferred from homology"/>
<keyword evidence="12" id="KW-0472">Membrane</keyword>
<evidence type="ECO:0000256" key="10">
    <source>
        <dbReference type="ARBA" id="ARBA00022975"/>
    </source>
</evidence>
<dbReference type="RefSeq" id="WP_111229699.1">
    <property type="nucleotide sequence ID" value="NZ_NBIU01000010.1"/>
</dbReference>
<evidence type="ECO:0000256" key="5">
    <source>
        <dbReference type="ARBA" id="ARBA00005359"/>
    </source>
</evidence>
<dbReference type="GO" id="GO:0005886">
    <property type="term" value="C:plasma membrane"/>
    <property type="evidence" value="ECO:0007669"/>
    <property type="project" value="TreeGrafter"/>
</dbReference>
<dbReference type="InterPro" id="IPR050074">
    <property type="entry name" value="DHO_dehydrogenase"/>
</dbReference>
<dbReference type="EMBL" id="NBIU01000010">
    <property type="protein sequence ID" value="PZT48268.1"/>
    <property type="molecule type" value="Genomic_DNA"/>
</dbReference>
<evidence type="ECO:0000256" key="12">
    <source>
        <dbReference type="ARBA" id="ARBA00023136"/>
    </source>
</evidence>
<comment type="catalytic activity">
    <reaction evidence="13">
        <text>(S)-dihydroorotate + a quinone = orotate + a quinol</text>
        <dbReference type="Rhea" id="RHEA:30187"/>
        <dbReference type="ChEBI" id="CHEBI:24646"/>
        <dbReference type="ChEBI" id="CHEBI:30839"/>
        <dbReference type="ChEBI" id="CHEBI:30864"/>
        <dbReference type="ChEBI" id="CHEBI:132124"/>
        <dbReference type="EC" id="1.3.5.2"/>
    </reaction>
</comment>
<name>A0A2W6MY81_9HELI</name>
<dbReference type="InterPro" id="IPR005719">
    <property type="entry name" value="Dihydroorotate_DH_2"/>
</dbReference>
<evidence type="ECO:0000313" key="17">
    <source>
        <dbReference type="Proteomes" id="UP000249746"/>
    </source>
</evidence>
<dbReference type="GO" id="GO:0044205">
    <property type="term" value="P:'de novo' UMP biosynthetic process"/>
    <property type="evidence" value="ECO:0007669"/>
    <property type="project" value="UniProtKB-UniPathway"/>
</dbReference>
<sequence length="351" mass="38812">MSYYKSIRPYIFKLDCEKAHTLANIMCQIADFFPPILSYLSKKTEVENKTLTQNIDGMQFHNPIGLAAGFDKNATMIRPLCALGFSHLELGAVTPQPQSGNPKPRVWRHIQEESIQNAMGFNNEGSLTISKRVQKLYPFAIPLGINIGKNKTTPEADALNDYLKLAKDFANLSNYLSINISSPNTPNLRALQNKSFVKELIVELCKVYQKPIYLKLAPDLPMQDILELTDEAINNGAKGIIATNTTLDYSLVPNPKEIGGLSGAVLKQKSLEITKELGKILKNKATLISVGGIFNAKDAYERILYGASLVQIYTAFIYEGPFVVQTINQELLSLLQQDGFDNIALAVGAKL</sequence>
<evidence type="ECO:0000256" key="13">
    <source>
        <dbReference type="ARBA" id="ARBA00048639"/>
    </source>
</evidence>
<dbReference type="InterPro" id="IPR012135">
    <property type="entry name" value="Dihydroorotate_DH_1_2"/>
</dbReference>
<evidence type="ECO:0000256" key="8">
    <source>
        <dbReference type="ARBA" id="ARBA00022630"/>
    </source>
</evidence>
<feature type="domain" description="Dihydroorotate dehydrogenase catalytic" evidence="15">
    <location>
        <begin position="51"/>
        <end position="335"/>
    </location>
</feature>
<keyword evidence="17" id="KW-1185">Reference proteome</keyword>
<dbReference type="InterPro" id="IPR005720">
    <property type="entry name" value="Dihydroorotate_DH_cat"/>
</dbReference>
<dbReference type="NCBIfam" id="TIGR01036">
    <property type="entry name" value="pyrD_sub2"/>
    <property type="match status" value="1"/>
</dbReference>
<evidence type="ECO:0000313" key="16">
    <source>
        <dbReference type="EMBL" id="PZT48268.1"/>
    </source>
</evidence>
<keyword evidence="8" id="KW-0285">Flavoprotein</keyword>
<dbReference type="OrthoDB" id="9802377at2"/>
<comment type="cofactor">
    <cofactor evidence="1">
        <name>FMN</name>
        <dbReference type="ChEBI" id="CHEBI:58210"/>
    </cofactor>
</comment>
<comment type="subcellular location">
    <subcellularLocation>
        <location evidence="3">Membrane</location>
    </subcellularLocation>
</comment>
<dbReference type="SUPFAM" id="SSF51395">
    <property type="entry name" value="FMN-linked oxidoreductases"/>
    <property type="match status" value="1"/>
</dbReference>
<dbReference type="Gene3D" id="3.20.20.70">
    <property type="entry name" value="Aldolase class I"/>
    <property type="match status" value="1"/>
</dbReference>
<dbReference type="InterPro" id="IPR001295">
    <property type="entry name" value="Dihydroorotate_DH_CS"/>
</dbReference>
<comment type="function">
    <text evidence="2">Catalyzes the conversion of dihydroorotate to orotate with quinone as electron acceptor.</text>
</comment>
<dbReference type="CDD" id="cd04738">
    <property type="entry name" value="DHOD_2_like"/>
    <property type="match status" value="1"/>
</dbReference>
<dbReference type="GO" id="GO:0006207">
    <property type="term" value="P:'de novo' pyrimidine nucleobase biosynthetic process"/>
    <property type="evidence" value="ECO:0007669"/>
    <property type="project" value="UniProtKB-UniRule"/>
</dbReference>
<comment type="similarity">
    <text evidence="5">Belongs to the dihydroorotate dehydrogenase family. Type 2 subfamily.</text>
</comment>
<evidence type="ECO:0000259" key="15">
    <source>
        <dbReference type="Pfam" id="PF01180"/>
    </source>
</evidence>
<evidence type="ECO:0000256" key="11">
    <source>
        <dbReference type="ARBA" id="ARBA00023002"/>
    </source>
</evidence>
<dbReference type="UniPathway" id="UPA00070">
    <property type="reaction ID" value="UER00946"/>
</dbReference>
<evidence type="ECO:0000256" key="1">
    <source>
        <dbReference type="ARBA" id="ARBA00001917"/>
    </source>
</evidence>
<keyword evidence="9" id="KW-0288">FMN</keyword>
<evidence type="ECO:0000256" key="14">
    <source>
        <dbReference type="NCBIfam" id="TIGR01036"/>
    </source>
</evidence>
<evidence type="ECO:0000256" key="3">
    <source>
        <dbReference type="ARBA" id="ARBA00004370"/>
    </source>
</evidence>
<protein>
    <recommendedName>
        <fullName evidence="7 14">Dihydroorotate dehydrogenase (quinone)</fullName>
        <ecNumber evidence="6 14">1.3.5.2</ecNumber>
    </recommendedName>
</protein>
<evidence type="ECO:0000256" key="2">
    <source>
        <dbReference type="ARBA" id="ARBA00003125"/>
    </source>
</evidence>
<dbReference type="Pfam" id="PF01180">
    <property type="entry name" value="DHO_dh"/>
    <property type="match status" value="1"/>
</dbReference>
<dbReference type="PROSITE" id="PS00911">
    <property type="entry name" value="DHODEHASE_1"/>
    <property type="match status" value="1"/>
</dbReference>
<reference evidence="16 17" key="1">
    <citation type="submission" date="2017-03" db="EMBL/GenBank/DDBJ databases">
        <title>Genomic and clinical evidence uncovers the enterohepatic species Helicobacter valdiviensis as a potential human intestinal pathogen.</title>
        <authorList>
            <person name="Fresia P."/>
            <person name="Jara R."/>
            <person name="Sierra R."/>
            <person name="Ferres I."/>
            <person name="Greif G."/>
            <person name="Iraola G."/>
            <person name="Collado L."/>
        </authorList>
    </citation>
    <scope>NUCLEOTIDE SEQUENCE [LARGE SCALE GENOMIC DNA]</scope>
    <source>
        <strain evidence="16 17">WBE14</strain>
    </source>
</reference>
<dbReference type="NCBIfam" id="NF003649">
    <property type="entry name" value="PRK05286.2-2"/>
    <property type="match status" value="1"/>
</dbReference>
<organism evidence="16 17">
    <name type="scientific">Helicobacter valdiviensis</name>
    <dbReference type="NCBI Taxonomy" id="1458358"/>
    <lineage>
        <taxon>Bacteria</taxon>
        <taxon>Pseudomonadati</taxon>
        <taxon>Campylobacterota</taxon>
        <taxon>Epsilonproteobacteria</taxon>
        <taxon>Campylobacterales</taxon>
        <taxon>Helicobacteraceae</taxon>
        <taxon>Helicobacter</taxon>
    </lineage>
</organism>
<dbReference type="Proteomes" id="UP000249746">
    <property type="component" value="Unassembled WGS sequence"/>
</dbReference>
<dbReference type="GO" id="GO:0005737">
    <property type="term" value="C:cytoplasm"/>
    <property type="evidence" value="ECO:0007669"/>
    <property type="project" value="InterPro"/>
</dbReference>
<comment type="pathway">
    <text evidence="4">Pyrimidine metabolism; UMP biosynthesis via de novo pathway; orotate from (S)-dihydroorotate (quinone route): step 1/1.</text>
</comment>
<dbReference type="InterPro" id="IPR013785">
    <property type="entry name" value="Aldolase_TIM"/>
</dbReference>
<evidence type="ECO:0000256" key="9">
    <source>
        <dbReference type="ARBA" id="ARBA00022643"/>
    </source>
</evidence>
<dbReference type="EC" id="1.3.5.2" evidence="6 14"/>
<gene>
    <name evidence="16" type="ORF">B6S12_04895</name>
</gene>
<accession>A0A2W6MY81</accession>
<keyword evidence="11" id="KW-0560">Oxidoreductase</keyword>
<keyword evidence="10" id="KW-0665">Pyrimidine biosynthesis</keyword>
<dbReference type="PANTHER" id="PTHR48109">
    <property type="entry name" value="DIHYDROOROTATE DEHYDROGENASE (QUINONE), MITOCHONDRIAL-RELATED"/>
    <property type="match status" value="1"/>
</dbReference>
<evidence type="ECO:0000256" key="6">
    <source>
        <dbReference type="ARBA" id="ARBA00012791"/>
    </source>
</evidence>
<evidence type="ECO:0000256" key="4">
    <source>
        <dbReference type="ARBA" id="ARBA00005161"/>
    </source>
</evidence>
<dbReference type="GO" id="GO:0106430">
    <property type="term" value="F:dihydroorotate dehydrogenase (quinone) activity"/>
    <property type="evidence" value="ECO:0007669"/>
    <property type="project" value="UniProtKB-EC"/>
</dbReference>